<dbReference type="OrthoDB" id="5104132at2759"/>
<proteinExistence type="predicted"/>
<organism evidence="1 2">
    <name type="scientific">Fusarium zealandicum</name>
    <dbReference type="NCBI Taxonomy" id="1053134"/>
    <lineage>
        <taxon>Eukaryota</taxon>
        <taxon>Fungi</taxon>
        <taxon>Dikarya</taxon>
        <taxon>Ascomycota</taxon>
        <taxon>Pezizomycotina</taxon>
        <taxon>Sordariomycetes</taxon>
        <taxon>Hypocreomycetidae</taxon>
        <taxon>Hypocreales</taxon>
        <taxon>Nectriaceae</taxon>
        <taxon>Fusarium</taxon>
        <taxon>Fusarium staphyleae species complex</taxon>
    </lineage>
</organism>
<dbReference type="EMBL" id="JABEYC010000411">
    <property type="protein sequence ID" value="KAF4977927.1"/>
    <property type="molecule type" value="Genomic_DNA"/>
</dbReference>
<protein>
    <submittedName>
        <fullName evidence="1">Uncharacterized protein</fullName>
    </submittedName>
</protein>
<accession>A0A8H4UK47</accession>
<evidence type="ECO:0000313" key="1">
    <source>
        <dbReference type="EMBL" id="KAF4977927.1"/>
    </source>
</evidence>
<dbReference type="Proteomes" id="UP000635477">
    <property type="component" value="Unassembled WGS sequence"/>
</dbReference>
<gene>
    <name evidence="1" type="ORF">FZEAL_5632</name>
</gene>
<reference evidence="1" key="2">
    <citation type="submission" date="2020-05" db="EMBL/GenBank/DDBJ databases">
        <authorList>
            <person name="Kim H.-S."/>
            <person name="Proctor R.H."/>
            <person name="Brown D.W."/>
        </authorList>
    </citation>
    <scope>NUCLEOTIDE SEQUENCE</scope>
    <source>
        <strain evidence="1">NRRL 22465</strain>
    </source>
</reference>
<keyword evidence="2" id="KW-1185">Reference proteome</keyword>
<comment type="caution">
    <text evidence="1">The sequence shown here is derived from an EMBL/GenBank/DDBJ whole genome shotgun (WGS) entry which is preliminary data.</text>
</comment>
<name>A0A8H4UK47_9HYPO</name>
<dbReference type="AlphaFoldDB" id="A0A8H4UK47"/>
<sequence>MKDVLDTMYYIDMVIGLTKSQPGPTYEIINGQPAWSRSFLIHSEARTDIILAVNRLGSLFSGIVETHEQIHSGQDYHLRLEARRPEVASVKHQPAYVDQRSAQSRRLGASDLQFMHWNAVVREFHEKLHHALRSANVNSHLQLAIMKNIPVKWVTAEDKEGMGSAWSHIFHAGLSSKCPLMLKDQEER</sequence>
<evidence type="ECO:0000313" key="2">
    <source>
        <dbReference type="Proteomes" id="UP000635477"/>
    </source>
</evidence>
<reference evidence="1" key="1">
    <citation type="journal article" date="2020" name="BMC Genomics">
        <title>Correction to: Identification and distribution of gene clusters required for synthesis of sphingolipid metabolism inhibitors in diverse species of the filamentous fungus Fusarium.</title>
        <authorList>
            <person name="Kim H.S."/>
            <person name="Lohmar J.M."/>
            <person name="Busman M."/>
            <person name="Brown D.W."/>
            <person name="Naumann T.A."/>
            <person name="Divon H.H."/>
            <person name="Lysoe E."/>
            <person name="Uhlig S."/>
            <person name="Proctor R.H."/>
        </authorList>
    </citation>
    <scope>NUCLEOTIDE SEQUENCE</scope>
    <source>
        <strain evidence="1">NRRL 22465</strain>
    </source>
</reference>